<reference evidence="4" key="1">
    <citation type="submission" date="2021-04" db="EMBL/GenBank/DDBJ databases">
        <title>Pseudonocardia sp. nov., isolated from sandy soil of mangrove forest.</title>
        <authorList>
            <person name="Zan Z."/>
            <person name="Huang R."/>
            <person name="Liu W."/>
        </authorList>
    </citation>
    <scope>NUCLEOTIDE SEQUENCE</scope>
    <source>
        <strain evidence="4">S2-4</strain>
    </source>
</reference>
<accession>A0ABT1AB79</accession>
<evidence type="ECO:0000259" key="3">
    <source>
        <dbReference type="PROSITE" id="PS51186"/>
    </source>
</evidence>
<keyword evidence="1" id="KW-0808">Transferase</keyword>
<comment type="caution">
    <text evidence="4">The sequence shown here is derived from an EMBL/GenBank/DDBJ whole genome shotgun (WGS) entry which is preliminary data.</text>
</comment>
<dbReference type="InterPro" id="IPR000182">
    <property type="entry name" value="GNAT_dom"/>
</dbReference>
<evidence type="ECO:0000313" key="4">
    <source>
        <dbReference type="EMBL" id="MCO1660185.1"/>
    </source>
</evidence>
<evidence type="ECO:0000256" key="1">
    <source>
        <dbReference type="ARBA" id="ARBA00022679"/>
    </source>
</evidence>
<feature type="domain" description="N-acetyltransferase" evidence="3">
    <location>
        <begin position="3"/>
        <end position="162"/>
    </location>
</feature>
<dbReference type="Pfam" id="PF00583">
    <property type="entry name" value="Acetyltransf_1"/>
    <property type="match status" value="1"/>
</dbReference>
<sequence>MEIEIVAGTVDDVEAIGPLWRSMVAHHEEVIGARMPVRDAAAAWEMRHVQYRRWLAEDSGFLRFARRPDEPAPIGYGFFRLVPSGPTFDLGDVRGEVESLAVAPAARGTGAGTALLEAGREELLRRGCTFWTVNVVEINTGAVALYERVGFRSWTRDLVGRL</sequence>
<dbReference type="SUPFAM" id="SSF55729">
    <property type="entry name" value="Acyl-CoA N-acyltransferases (Nat)"/>
    <property type="match status" value="1"/>
</dbReference>
<evidence type="ECO:0000313" key="5">
    <source>
        <dbReference type="Proteomes" id="UP001165283"/>
    </source>
</evidence>
<dbReference type="Gene3D" id="3.40.630.30">
    <property type="match status" value="1"/>
</dbReference>
<dbReference type="Proteomes" id="UP001165283">
    <property type="component" value="Unassembled WGS sequence"/>
</dbReference>
<dbReference type="PANTHER" id="PTHR43420">
    <property type="entry name" value="ACETYLTRANSFERASE"/>
    <property type="match status" value="1"/>
</dbReference>
<proteinExistence type="predicted"/>
<dbReference type="RefSeq" id="WP_252445543.1">
    <property type="nucleotide sequence ID" value="NZ_JAGSOV010000078.1"/>
</dbReference>
<organism evidence="4 5">
    <name type="scientific">Pseudonocardia humida</name>
    <dbReference type="NCBI Taxonomy" id="2800819"/>
    <lineage>
        <taxon>Bacteria</taxon>
        <taxon>Bacillati</taxon>
        <taxon>Actinomycetota</taxon>
        <taxon>Actinomycetes</taxon>
        <taxon>Pseudonocardiales</taxon>
        <taxon>Pseudonocardiaceae</taxon>
        <taxon>Pseudonocardia</taxon>
    </lineage>
</organism>
<evidence type="ECO:0000256" key="2">
    <source>
        <dbReference type="ARBA" id="ARBA00023315"/>
    </source>
</evidence>
<dbReference type="PROSITE" id="PS51186">
    <property type="entry name" value="GNAT"/>
    <property type="match status" value="1"/>
</dbReference>
<name>A0ABT1AB79_9PSEU</name>
<protein>
    <submittedName>
        <fullName evidence="4">GNAT family N-acetyltransferase</fullName>
    </submittedName>
</protein>
<dbReference type="EMBL" id="JAGSOV010000078">
    <property type="protein sequence ID" value="MCO1660185.1"/>
    <property type="molecule type" value="Genomic_DNA"/>
</dbReference>
<dbReference type="InterPro" id="IPR050680">
    <property type="entry name" value="YpeA/RimI_acetyltransf"/>
</dbReference>
<keyword evidence="2" id="KW-0012">Acyltransferase</keyword>
<dbReference type="CDD" id="cd04301">
    <property type="entry name" value="NAT_SF"/>
    <property type="match status" value="1"/>
</dbReference>
<gene>
    <name evidence="4" type="ORF">KDL28_34505</name>
</gene>
<dbReference type="InterPro" id="IPR016181">
    <property type="entry name" value="Acyl_CoA_acyltransferase"/>
</dbReference>
<keyword evidence="5" id="KW-1185">Reference proteome</keyword>